<accession>A0AAV5DJ80</accession>
<evidence type="ECO:0000313" key="2">
    <source>
        <dbReference type="EMBL" id="GJN09970.1"/>
    </source>
</evidence>
<keyword evidence="3" id="KW-1185">Reference proteome</keyword>
<evidence type="ECO:0000256" key="1">
    <source>
        <dbReference type="SAM" id="MobiDB-lite"/>
    </source>
</evidence>
<feature type="region of interest" description="Disordered" evidence="1">
    <location>
        <begin position="106"/>
        <end position="128"/>
    </location>
</feature>
<gene>
    <name evidence="2" type="primary">ga28027</name>
    <name evidence="2" type="ORF">PR202_ga28027</name>
</gene>
<reference evidence="2" key="2">
    <citation type="submission" date="2021-12" db="EMBL/GenBank/DDBJ databases">
        <title>Resequencing data analysis of finger millet.</title>
        <authorList>
            <person name="Hatakeyama M."/>
            <person name="Aluri S."/>
            <person name="Balachadran M.T."/>
            <person name="Sivarajan S.R."/>
            <person name="Poveda L."/>
            <person name="Shimizu-Inatsugi R."/>
            <person name="Schlapbach R."/>
            <person name="Sreeman S.M."/>
            <person name="Shimizu K.K."/>
        </authorList>
    </citation>
    <scope>NUCLEOTIDE SEQUENCE</scope>
</reference>
<comment type="caution">
    <text evidence="2">The sequence shown here is derived from an EMBL/GenBank/DDBJ whole genome shotgun (WGS) entry which is preliminary data.</text>
</comment>
<name>A0AAV5DJ80_ELECO</name>
<sequence length="254" mass="28274">MARFGNSGTADNHHGQSREYTTTHQPPSRPVVYRRIQVRRQRSQHTCGLWPRGKRTKIPDPGTVHVQLYTLVLLVFLPLSRLACPQLDTPLLLLLARLLLLPSPAPPRQGSEREIPHERAARAMAAAPSRSRGDYDHLIKLLLIGDSGACSSPALLILPLLPPPRSRFLTVRPRYSRACSIGSGSRKLPPTDADRGPLLVLFPVRAFLGLVLVHLQGLVARNQYPGSLRRKNLWATHWSSVLVKTEENFVLCAD</sequence>
<proteinExistence type="predicted"/>
<dbReference type="Proteomes" id="UP001054889">
    <property type="component" value="Unassembled WGS sequence"/>
</dbReference>
<dbReference type="AlphaFoldDB" id="A0AAV5DJ80"/>
<feature type="region of interest" description="Disordered" evidence="1">
    <location>
        <begin position="1"/>
        <end position="30"/>
    </location>
</feature>
<feature type="compositionally biased region" description="Polar residues" evidence="1">
    <location>
        <begin position="1"/>
        <end position="10"/>
    </location>
</feature>
<dbReference type="EMBL" id="BQKI01000017">
    <property type="protein sequence ID" value="GJN09970.1"/>
    <property type="molecule type" value="Genomic_DNA"/>
</dbReference>
<organism evidence="2 3">
    <name type="scientific">Eleusine coracana subsp. coracana</name>
    <dbReference type="NCBI Taxonomy" id="191504"/>
    <lineage>
        <taxon>Eukaryota</taxon>
        <taxon>Viridiplantae</taxon>
        <taxon>Streptophyta</taxon>
        <taxon>Embryophyta</taxon>
        <taxon>Tracheophyta</taxon>
        <taxon>Spermatophyta</taxon>
        <taxon>Magnoliopsida</taxon>
        <taxon>Liliopsida</taxon>
        <taxon>Poales</taxon>
        <taxon>Poaceae</taxon>
        <taxon>PACMAD clade</taxon>
        <taxon>Chloridoideae</taxon>
        <taxon>Cynodonteae</taxon>
        <taxon>Eleusininae</taxon>
        <taxon>Eleusine</taxon>
    </lineage>
</organism>
<feature type="compositionally biased region" description="Basic and acidic residues" evidence="1">
    <location>
        <begin position="110"/>
        <end position="121"/>
    </location>
</feature>
<protein>
    <submittedName>
        <fullName evidence="2">Uncharacterized protein</fullName>
    </submittedName>
</protein>
<evidence type="ECO:0000313" key="3">
    <source>
        <dbReference type="Proteomes" id="UP001054889"/>
    </source>
</evidence>
<reference evidence="2" key="1">
    <citation type="journal article" date="2018" name="DNA Res.">
        <title>Multiple hybrid de novo genome assembly of finger millet, an orphan allotetraploid crop.</title>
        <authorList>
            <person name="Hatakeyama M."/>
            <person name="Aluri S."/>
            <person name="Balachadran M.T."/>
            <person name="Sivarajan S.R."/>
            <person name="Patrignani A."/>
            <person name="Gruter S."/>
            <person name="Poveda L."/>
            <person name="Shimizu-Inatsugi R."/>
            <person name="Baeten J."/>
            <person name="Francoijs K.J."/>
            <person name="Nataraja K.N."/>
            <person name="Reddy Y.A.N."/>
            <person name="Phadnis S."/>
            <person name="Ravikumar R.L."/>
            <person name="Schlapbach R."/>
            <person name="Sreeman S.M."/>
            <person name="Shimizu K.K."/>
        </authorList>
    </citation>
    <scope>NUCLEOTIDE SEQUENCE</scope>
</reference>